<accession>A0A0A0M136</accession>
<evidence type="ECO:0000313" key="2">
    <source>
        <dbReference type="Proteomes" id="UP000029981"/>
    </source>
</evidence>
<evidence type="ECO:0000313" key="1">
    <source>
        <dbReference type="EMBL" id="KGN66837.1"/>
    </source>
</evidence>
<organism evidence="1 2">
    <name type="scientific">Cucumis sativus</name>
    <name type="common">Cucumber</name>
    <dbReference type="NCBI Taxonomy" id="3659"/>
    <lineage>
        <taxon>Eukaryota</taxon>
        <taxon>Viridiplantae</taxon>
        <taxon>Streptophyta</taxon>
        <taxon>Embryophyta</taxon>
        <taxon>Tracheophyta</taxon>
        <taxon>Spermatophyta</taxon>
        <taxon>Magnoliopsida</taxon>
        <taxon>eudicotyledons</taxon>
        <taxon>Gunneridae</taxon>
        <taxon>Pentapetalae</taxon>
        <taxon>rosids</taxon>
        <taxon>fabids</taxon>
        <taxon>Cucurbitales</taxon>
        <taxon>Cucurbitaceae</taxon>
        <taxon>Benincaseae</taxon>
        <taxon>Cucumis</taxon>
    </lineage>
</organism>
<reference evidence="1 2" key="3">
    <citation type="journal article" date="2010" name="BMC Genomics">
        <title>Transcriptome sequencing and comparative analysis of cucumber flowers with different sex types.</title>
        <authorList>
            <person name="Guo S."/>
            <person name="Zheng Y."/>
            <person name="Joung J.G."/>
            <person name="Liu S."/>
            <person name="Zhang Z."/>
            <person name="Crasta O.R."/>
            <person name="Sobral B.W."/>
            <person name="Xu Y."/>
            <person name="Huang S."/>
            <person name="Fei Z."/>
        </authorList>
    </citation>
    <scope>NUCLEOTIDE SEQUENCE [LARGE SCALE GENOMIC DNA]</scope>
    <source>
        <strain evidence="2">cv. 9930</strain>
    </source>
</reference>
<reference evidence="1 2" key="1">
    <citation type="journal article" date="2009" name="Nat. Genet.">
        <title>The genome of the cucumber, Cucumis sativus L.</title>
        <authorList>
            <person name="Huang S."/>
            <person name="Li R."/>
            <person name="Zhang Z."/>
            <person name="Li L."/>
            <person name="Gu X."/>
            <person name="Fan W."/>
            <person name="Lucas W.J."/>
            <person name="Wang X."/>
            <person name="Xie B."/>
            <person name="Ni P."/>
            <person name="Ren Y."/>
            <person name="Zhu H."/>
            <person name="Li J."/>
            <person name="Lin K."/>
            <person name="Jin W."/>
            <person name="Fei Z."/>
            <person name="Li G."/>
            <person name="Staub J."/>
            <person name="Kilian A."/>
            <person name="van der Vossen E.A."/>
            <person name="Wu Y."/>
            <person name="Guo J."/>
            <person name="He J."/>
            <person name="Jia Z."/>
            <person name="Ren Y."/>
            <person name="Tian G."/>
            <person name="Lu Y."/>
            <person name="Ruan J."/>
            <person name="Qian W."/>
            <person name="Wang M."/>
            <person name="Huang Q."/>
            <person name="Li B."/>
            <person name="Xuan Z."/>
            <person name="Cao J."/>
            <person name="Asan"/>
            <person name="Wu Z."/>
            <person name="Zhang J."/>
            <person name="Cai Q."/>
            <person name="Bai Y."/>
            <person name="Zhao B."/>
            <person name="Han Y."/>
            <person name="Li Y."/>
            <person name="Li X."/>
            <person name="Wang S."/>
            <person name="Shi Q."/>
            <person name="Liu S."/>
            <person name="Cho W.K."/>
            <person name="Kim J.Y."/>
            <person name="Xu Y."/>
            <person name="Heller-Uszynska K."/>
            <person name="Miao H."/>
            <person name="Cheng Z."/>
            <person name="Zhang S."/>
            <person name="Wu J."/>
            <person name="Yang Y."/>
            <person name="Kang H."/>
            <person name="Li M."/>
            <person name="Liang H."/>
            <person name="Ren X."/>
            <person name="Shi Z."/>
            <person name="Wen M."/>
            <person name="Jian M."/>
            <person name="Yang H."/>
            <person name="Zhang G."/>
            <person name="Yang Z."/>
            <person name="Chen R."/>
            <person name="Liu S."/>
            <person name="Li J."/>
            <person name="Ma L."/>
            <person name="Liu H."/>
            <person name="Zhou Y."/>
            <person name="Zhao J."/>
            <person name="Fang X."/>
            <person name="Li G."/>
            <person name="Fang L."/>
            <person name="Li Y."/>
            <person name="Liu D."/>
            <person name="Zheng H."/>
            <person name="Zhang Y."/>
            <person name="Qin N."/>
            <person name="Li Z."/>
            <person name="Yang G."/>
            <person name="Yang S."/>
            <person name="Bolund L."/>
            <person name="Kristiansen K."/>
            <person name="Zheng H."/>
            <person name="Li S."/>
            <person name="Zhang X."/>
            <person name="Yang H."/>
            <person name="Wang J."/>
            <person name="Sun R."/>
            <person name="Zhang B."/>
            <person name="Jiang S."/>
            <person name="Wang J."/>
            <person name="Du Y."/>
            <person name="Li S."/>
        </authorList>
    </citation>
    <scope>NUCLEOTIDE SEQUENCE [LARGE SCALE GENOMIC DNA]</scope>
    <source>
        <strain evidence="2">cv. 9930</strain>
    </source>
</reference>
<dbReference type="Proteomes" id="UP000029981">
    <property type="component" value="Chromosome 1"/>
</dbReference>
<dbReference type="EMBL" id="CM002922">
    <property type="protein sequence ID" value="KGN66837.1"/>
    <property type="molecule type" value="Genomic_DNA"/>
</dbReference>
<sequence length="104" mass="11894">MENGRDEEGDVQDDSKCCRAVIKEQWKKVAEEFSMEKEAAFIKVCGDEQQRFSVKFGGVYCEFNSRFISEPYVLGFVVVEDEQFTGRLGSLHELIERALSVDSL</sequence>
<dbReference type="AlphaFoldDB" id="A0A0A0M136"/>
<dbReference type="Gramene" id="KGN66837">
    <property type="protein sequence ID" value="KGN66837"/>
    <property type="gene ID" value="Csa_1G700640"/>
</dbReference>
<reference evidence="1 2" key="2">
    <citation type="journal article" date="2009" name="PLoS ONE">
        <title>An integrated genetic and cytogenetic map of the cucumber genome.</title>
        <authorList>
            <person name="Ren Y."/>
            <person name="Zhang Z."/>
            <person name="Liu J."/>
            <person name="Staub J.E."/>
            <person name="Han Y."/>
            <person name="Cheng Z."/>
            <person name="Li X."/>
            <person name="Lu J."/>
            <person name="Miao H."/>
            <person name="Kang H."/>
            <person name="Xie B."/>
            <person name="Gu X."/>
            <person name="Wang X."/>
            <person name="Du Y."/>
            <person name="Jin W."/>
            <person name="Huang S."/>
        </authorList>
    </citation>
    <scope>NUCLEOTIDE SEQUENCE [LARGE SCALE GENOMIC DNA]</scope>
    <source>
        <strain evidence="2">cv. 9930</strain>
    </source>
</reference>
<reference evidence="1 2" key="4">
    <citation type="journal article" date="2011" name="BMC Genomics">
        <title>RNA-Seq improves annotation of protein-coding genes in the cucumber genome.</title>
        <authorList>
            <person name="Li Z."/>
            <person name="Zhang Z."/>
            <person name="Yan P."/>
            <person name="Huang S."/>
            <person name="Fei Z."/>
            <person name="Lin K."/>
        </authorList>
    </citation>
    <scope>NUCLEOTIDE SEQUENCE [LARGE SCALE GENOMIC DNA]</scope>
    <source>
        <strain evidence="2">cv. 9930</strain>
    </source>
</reference>
<name>A0A0A0M136_CUCSA</name>
<keyword evidence="2" id="KW-1185">Reference proteome</keyword>
<protein>
    <submittedName>
        <fullName evidence="1">Uncharacterized protein</fullName>
    </submittedName>
</protein>
<gene>
    <name evidence="1" type="ORF">Csa_1G700640</name>
</gene>
<proteinExistence type="predicted"/>